<dbReference type="Gene3D" id="3.30.1360.30">
    <property type="entry name" value="GAD-like domain"/>
    <property type="match status" value="1"/>
</dbReference>
<dbReference type="EMBL" id="LJCQ01000340">
    <property type="protein sequence ID" value="KPV45961.1"/>
    <property type="molecule type" value="Genomic_DNA"/>
</dbReference>
<dbReference type="NCBIfam" id="TIGR00134">
    <property type="entry name" value="gatE_arch"/>
    <property type="match status" value="1"/>
</dbReference>
<evidence type="ECO:0000256" key="2">
    <source>
        <dbReference type="ARBA" id="ARBA00022741"/>
    </source>
</evidence>
<dbReference type="InterPro" id="IPR006075">
    <property type="entry name" value="Asn/Gln-tRNA_Trfase_suB/E_cat"/>
</dbReference>
<keyword evidence="2 5" id="KW-0547">Nucleotide-binding</keyword>
<dbReference type="GO" id="GO:0050567">
    <property type="term" value="F:glutaminyl-tRNA synthase (glutamine-hydrolyzing) activity"/>
    <property type="evidence" value="ECO:0007669"/>
    <property type="project" value="UniProtKB-UniRule"/>
</dbReference>
<name>A0A0P9CSW2_9ARCH</name>
<dbReference type="NCBIfam" id="NF003107">
    <property type="entry name" value="PRK04028.1"/>
    <property type="match status" value="1"/>
</dbReference>
<dbReference type="InterPro" id="IPR004414">
    <property type="entry name" value="GatE"/>
</dbReference>
<dbReference type="GO" id="GO:0004812">
    <property type="term" value="F:aminoacyl-tRNA ligase activity"/>
    <property type="evidence" value="ECO:0007669"/>
    <property type="project" value="InterPro"/>
</dbReference>
<dbReference type="PROSITE" id="PS01234">
    <property type="entry name" value="GATB"/>
    <property type="match status" value="1"/>
</dbReference>
<sequence length="599" mass="67624">MMKIGLEIHFQLKGVKLFCSCSTEGEKSNYLFKRKMTPTMSEMGHIDRAARYENIRNRDFNYYTSTNSCLVDADEEPPHMPDDSNINTAIIVSMALHCKIVDYVSFMRKIVIDGSNTSGFQRTGIVGLNGYVETSQGRVRISTVTLEEDASRKISESGKNAFYSLDRLGIPLIEISTEPDIKDENHAIETARKIGFIVMSTGKFRGEVDSIRQDVNFSMGYGRVEIKGVSKLSLIKDTIKYEIQRQKSLADISGIIKARGGTEITDFMDITHILKDTDSKIIKAGLNKNKKVFCAKINNARGLLKNGNYRLGRELADVAKNMGIGGMMHSDELPGYGLTDNDVNNINNFMGIENNDAIIMVITDPEIITAFKSELDERLKNLMSMNLAETRAATEDGETRFLRPLSGGERMYPETDIGLIEIPLKRLNSLEGLVPESMEDALNNLKNNYGFSQTEAMGIINNNLYGDFKDYIKVLNEPKIISRIILQKLPEYEKKYNKKLSGDELMEIFTMANENKWGRDSVEKALELYVSGKYPLKILANAEELKPLDAGRLREIIIELMRTQEITEKNLIYLLKNKTKSSFDARDAIKIFENIKNNS</sequence>
<keyword evidence="4 5" id="KW-0648">Protein biosynthesis</keyword>
<organism evidence="7 8">
    <name type="scientific">Acidiplasma aeolicum</name>
    <dbReference type="NCBI Taxonomy" id="507754"/>
    <lineage>
        <taxon>Archaea</taxon>
        <taxon>Methanobacteriati</taxon>
        <taxon>Thermoplasmatota</taxon>
        <taxon>Thermoplasmata</taxon>
        <taxon>Thermoplasmatales</taxon>
        <taxon>Ferroplasmaceae</taxon>
        <taxon>Acidiplasma</taxon>
    </lineage>
</organism>
<dbReference type="InterPro" id="IPR014746">
    <property type="entry name" value="Gln_synth/guanido_kin_cat_dom"/>
</dbReference>
<dbReference type="GO" id="GO:0006412">
    <property type="term" value="P:translation"/>
    <property type="evidence" value="ECO:0007669"/>
    <property type="project" value="UniProtKB-UniRule"/>
</dbReference>
<dbReference type="PANTHER" id="PTHR11659">
    <property type="entry name" value="GLUTAMYL-TRNA GLN AMIDOTRANSFERASE SUBUNIT B MITOCHONDRIAL AND PROKARYOTIC PET112-RELATED"/>
    <property type="match status" value="1"/>
</dbReference>
<accession>A0A0P9CSW2</accession>
<dbReference type="PATRIC" id="fig|507754.4.peg.760"/>
<evidence type="ECO:0000256" key="3">
    <source>
        <dbReference type="ARBA" id="ARBA00022840"/>
    </source>
</evidence>
<dbReference type="SUPFAM" id="SSF55261">
    <property type="entry name" value="GAD domain-like"/>
    <property type="match status" value="1"/>
</dbReference>
<dbReference type="InterPro" id="IPR004115">
    <property type="entry name" value="GAD-like_sf"/>
</dbReference>
<dbReference type="InterPro" id="IPR017958">
    <property type="entry name" value="Gln-tRNA_amidoTrfase_suB_CS"/>
</dbReference>
<dbReference type="SUPFAM" id="SSF55931">
    <property type="entry name" value="Glutamine synthetase/guanido kinase"/>
    <property type="match status" value="1"/>
</dbReference>
<keyword evidence="7" id="KW-0808">Transferase</keyword>
<comment type="catalytic activity">
    <reaction evidence="5">
        <text>L-glutamyl-tRNA(Gln) + L-glutamine + ATP + H2O = L-glutaminyl-tRNA(Gln) + L-glutamate + ADP + phosphate + H(+)</text>
        <dbReference type="Rhea" id="RHEA:17521"/>
        <dbReference type="Rhea" id="RHEA-COMP:9681"/>
        <dbReference type="Rhea" id="RHEA-COMP:9684"/>
        <dbReference type="ChEBI" id="CHEBI:15377"/>
        <dbReference type="ChEBI" id="CHEBI:15378"/>
        <dbReference type="ChEBI" id="CHEBI:29985"/>
        <dbReference type="ChEBI" id="CHEBI:30616"/>
        <dbReference type="ChEBI" id="CHEBI:43474"/>
        <dbReference type="ChEBI" id="CHEBI:58359"/>
        <dbReference type="ChEBI" id="CHEBI:78520"/>
        <dbReference type="ChEBI" id="CHEBI:78521"/>
        <dbReference type="ChEBI" id="CHEBI:456216"/>
    </reaction>
</comment>
<dbReference type="Proteomes" id="UP000050515">
    <property type="component" value="Unassembled WGS sequence"/>
</dbReference>
<proteinExistence type="inferred from homology"/>
<dbReference type="PANTHER" id="PTHR11659:SF2">
    <property type="entry name" value="GLUTAMYL-TRNA(GLN) AMIDOTRANSFERASE SUBUNIT E"/>
    <property type="match status" value="1"/>
</dbReference>
<evidence type="ECO:0000259" key="6">
    <source>
        <dbReference type="Pfam" id="PF02934"/>
    </source>
</evidence>
<comment type="similarity">
    <text evidence="5">Belongs to the GatB/GatE family. GatE subfamily.</text>
</comment>
<evidence type="ECO:0000256" key="5">
    <source>
        <dbReference type="HAMAP-Rule" id="MF_00588"/>
    </source>
</evidence>
<dbReference type="GO" id="GO:0070681">
    <property type="term" value="P:glutaminyl-tRNAGln biosynthesis via transamidation"/>
    <property type="evidence" value="ECO:0007669"/>
    <property type="project" value="TreeGrafter"/>
</dbReference>
<reference evidence="7 8" key="1">
    <citation type="submission" date="2015-09" db="EMBL/GenBank/DDBJ databases">
        <title>Draft genome sequence of Acidiplasma aeolicum DSM 18409.</title>
        <authorList>
            <person name="Hemp J."/>
        </authorList>
    </citation>
    <scope>NUCLEOTIDE SEQUENCE [LARGE SCALE GENOMIC DNA]</scope>
    <source>
        <strain evidence="7 8">V</strain>
    </source>
</reference>
<comment type="caution">
    <text evidence="7">The sequence shown here is derived from an EMBL/GenBank/DDBJ whole genome shotgun (WGS) entry which is preliminary data.</text>
</comment>
<evidence type="ECO:0000256" key="4">
    <source>
        <dbReference type="ARBA" id="ARBA00022917"/>
    </source>
</evidence>
<keyword evidence="1 5" id="KW-0436">Ligase</keyword>
<dbReference type="GO" id="GO:0005524">
    <property type="term" value="F:ATP binding"/>
    <property type="evidence" value="ECO:0007669"/>
    <property type="project" value="UniProtKB-KW"/>
</dbReference>
<feature type="domain" description="Aspartyl/Glutamyl-tRNA(Gln) amidotransferase subunit B/E catalytic" evidence="6">
    <location>
        <begin position="2"/>
        <end position="423"/>
    </location>
</feature>
<dbReference type="AlphaFoldDB" id="A0A0P9CSW2"/>
<dbReference type="HAMAP" id="MF_00588">
    <property type="entry name" value="GatE"/>
    <property type="match status" value="1"/>
</dbReference>
<evidence type="ECO:0000313" key="7">
    <source>
        <dbReference type="EMBL" id="KPV45961.1"/>
    </source>
</evidence>
<comment type="subunit">
    <text evidence="5">Heterodimer of GatD and GatE.</text>
</comment>
<protein>
    <recommendedName>
        <fullName evidence="5">Glutamyl-tRNA(Gln) amidotransferase subunit E</fullName>
        <shortName evidence="5">Glu-ADT subunit E</shortName>
        <ecNumber evidence="5">6.3.5.-</ecNumber>
    </recommendedName>
</protein>
<comment type="function">
    <text evidence="5">Allows the formation of correctly charged Gln-tRNA(Gln) through the transamidation of misacylated Glu-tRNA(Gln) in organisms which lack glutaminyl-tRNA synthetase. The reaction takes place in the presence of glutamine and ATP through an activated gamma-phospho-Glu-tRNA(Gln). The GatDE system is specific for glutamate and does not act on aspartate.</text>
</comment>
<keyword evidence="3 5" id="KW-0067">ATP-binding</keyword>
<evidence type="ECO:0000256" key="1">
    <source>
        <dbReference type="ARBA" id="ARBA00022598"/>
    </source>
</evidence>
<dbReference type="Pfam" id="PF02934">
    <property type="entry name" value="GatB_N"/>
    <property type="match status" value="1"/>
</dbReference>
<dbReference type="EC" id="6.3.5.-" evidence="5"/>
<dbReference type="GO" id="GO:0005737">
    <property type="term" value="C:cytoplasm"/>
    <property type="evidence" value="ECO:0007669"/>
    <property type="project" value="InterPro"/>
</dbReference>
<dbReference type="GO" id="GO:0016740">
    <property type="term" value="F:transferase activity"/>
    <property type="evidence" value="ECO:0007669"/>
    <property type="project" value="UniProtKB-KW"/>
</dbReference>
<gene>
    <name evidence="5" type="primary">gatE</name>
    <name evidence="7" type="ORF">SE19_07690</name>
</gene>
<evidence type="ECO:0000313" key="8">
    <source>
        <dbReference type="Proteomes" id="UP000050515"/>
    </source>
</evidence>
<dbReference type="InterPro" id="IPR017959">
    <property type="entry name" value="Asn/Gln-tRNA_amidoTrfase_suB/E"/>
</dbReference>